<organism evidence="1">
    <name type="scientific">Catovirus CTV1</name>
    <dbReference type="NCBI Taxonomy" id="1977631"/>
    <lineage>
        <taxon>Viruses</taxon>
        <taxon>Varidnaviria</taxon>
        <taxon>Bamfordvirae</taxon>
        <taxon>Nucleocytoviricota</taxon>
        <taxon>Megaviricetes</taxon>
        <taxon>Imitervirales</taxon>
        <taxon>Mimiviridae</taxon>
        <taxon>Klosneuvirinae</taxon>
        <taxon>Catovirus</taxon>
    </lineage>
</organism>
<sequence length="387" mass="45063">MEKGIFKQKYIYEKPENKNFKCELSVSNDGTNIFSVFCGNNSDNVAELLRYHNDGLTIIKKINKCENYPYIQSGYASKNFKKFSILDYDENHDNARLRIFDSKLDVILTKEFLNYKNSNSFFGGCFTEDEKYVILIHYKQQLDDISTFTNGLIEIYDSSNLNLITSLECSGIFYISPKTFSLKTSNSENIYIILPLVDSIVSKQSPYYLSVYSFNNNILKYVTKYQLPQELISYDISVKRIQYAYIGIGTKRADLTSEKIVDSRSIKSVNDDGNEYKLLRFKDEKLKIVFEKKFQSNVAVSLSKNMHYALINQHNYERYKPNIDYGSLCIHTLNKERNYQLMKSVFDSKGYYNICSKFSEDCSRLIICGNDDSNFKLIIYNINDTKL</sequence>
<name>A0A1V0S9F0_9VIRU</name>
<accession>A0A1V0S9F0</accession>
<reference evidence="1" key="1">
    <citation type="journal article" date="2017" name="Science">
        <title>Giant viruses with an expanded complement of translation system components.</title>
        <authorList>
            <person name="Schulz F."/>
            <person name="Yutin N."/>
            <person name="Ivanova N.N."/>
            <person name="Ortega D.R."/>
            <person name="Lee T.K."/>
            <person name="Vierheilig J."/>
            <person name="Daims H."/>
            <person name="Horn M."/>
            <person name="Wagner M."/>
            <person name="Jensen G.J."/>
            <person name="Kyrpides N.C."/>
            <person name="Koonin E.V."/>
            <person name="Woyke T."/>
        </authorList>
    </citation>
    <scope>NUCLEOTIDE SEQUENCE</scope>
    <source>
        <strain evidence="1">CTV1</strain>
    </source>
</reference>
<gene>
    <name evidence="1" type="ORF">Catovirus_1_328</name>
</gene>
<evidence type="ECO:0000313" key="1">
    <source>
        <dbReference type="EMBL" id="ARF08278.1"/>
    </source>
</evidence>
<dbReference type="SUPFAM" id="SSF82171">
    <property type="entry name" value="DPP6 N-terminal domain-like"/>
    <property type="match status" value="1"/>
</dbReference>
<proteinExistence type="predicted"/>
<protein>
    <submittedName>
        <fullName evidence="1">Uncharacterized protein</fullName>
    </submittedName>
</protein>
<dbReference type="EMBL" id="KY684083">
    <property type="protein sequence ID" value="ARF08278.1"/>
    <property type="molecule type" value="Genomic_DNA"/>
</dbReference>